<dbReference type="GO" id="GO:0003700">
    <property type="term" value="F:DNA-binding transcription factor activity"/>
    <property type="evidence" value="ECO:0007669"/>
    <property type="project" value="InterPro"/>
</dbReference>
<dbReference type="InterPro" id="IPR011711">
    <property type="entry name" value="GntR_C"/>
</dbReference>
<dbReference type="InterPro" id="IPR036390">
    <property type="entry name" value="WH_DNA-bd_sf"/>
</dbReference>
<keyword evidence="6" id="KW-1185">Reference proteome</keyword>
<keyword evidence="3" id="KW-0804">Transcription</keyword>
<sequence>MLKKQSLYQLLKQDIQQGVWLPLQVVTQQQLATHYQVSRIPVRDAVGQLLAEAWLIPHGKAGIQIPGLSTTEAEELCQIRLQLEPLALRLAAANMSFSQLGQAEDMLNIIEGTENLSLYQRGELNWQFHAILYQSCHKPHLLRILHQLHQQVARYLGYQEHALNYQATNANEHKQLIALLRQQDIEAACLLLSAHISEANRLLQPLLLKQNS</sequence>
<proteinExistence type="predicted"/>
<dbReference type="PANTHER" id="PTHR43537">
    <property type="entry name" value="TRANSCRIPTIONAL REGULATOR, GNTR FAMILY"/>
    <property type="match status" value="1"/>
</dbReference>
<dbReference type="Gene3D" id="1.10.10.10">
    <property type="entry name" value="Winged helix-like DNA-binding domain superfamily/Winged helix DNA-binding domain"/>
    <property type="match status" value="1"/>
</dbReference>
<name>A0A1E7Q8N6_9GAMM</name>
<evidence type="ECO:0000256" key="3">
    <source>
        <dbReference type="ARBA" id="ARBA00023163"/>
    </source>
</evidence>
<dbReference type="Gene3D" id="1.20.120.530">
    <property type="entry name" value="GntR ligand-binding domain-like"/>
    <property type="match status" value="1"/>
</dbReference>
<dbReference type="OrthoDB" id="9799812at2"/>
<dbReference type="GO" id="GO:0003677">
    <property type="term" value="F:DNA binding"/>
    <property type="evidence" value="ECO:0007669"/>
    <property type="project" value="UniProtKB-KW"/>
</dbReference>
<evidence type="ECO:0000256" key="2">
    <source>
        <dbReference type="ARBA" id="ARBA00023125"/>
    </source>
</evidence>
<feature type="domain" description="GntR C-terminal" evidence="4">
    <location>
        <begin position="75"/>
        <end position="198"/>
    </location>
</feature>
<dbReference type="InterPro" id="IPR000524">
    <property type="entry name" value="Tscrpt_reg_HTH_GntR"/>
</dbReference>
<dbReference type="InterPro" id="IPR036388">
    <property type="entry name" value="WH-like_DNA-bd_sf"/>
</dbReference>
<accession>A0A1E7Q8N6</accession>
<dbReference type="EMBL" id="MKEK01000001">
    <property type="protein sequence ID" value="OEY70507.1"/>
    <property type="molecule type" value="Genomic_DNA"/>
</dbReference>
<evidence type="ECO:0000313" key="6">
    <source>
        <dbReference type="Proteomes" id="UP000242258"/>
    </source>
</evidence>
<protein>
    <recommendedName>
        <fullName evidence="4">GntR C-terminal domain-containing protein</fullName>
    </recommendedName>
</protein>
<dbReference type="Proteomes" id="UP000242258">
    <property type="component" value="Unassembled WGS sequence"/>
</dbReference>
<organism evidence="5 6">
    <name type="scientific">Rheinheimera salexigens</name>
    <dbReference type="NCBI Taxonomy" id="1628148"/>
    <lineage>
        <taxon>Bacteria</taxon>
        <taxon>Pseudomonadati</taxon>
        <taxon>Pseudomonadota</taxon>
        <taxon>Gammaproteobacteria</taxon>
        <taxon>Chromatiales</taxon>
        <taxon>Chromatiaceae</taxon>
        <taxon>Rheinheimera</taxon>
    </lineage>
</organism>
<dbReference type="RefSeq" id="WP_070050061.1">
    <property type="nucleotide sequence ID" value="NZ_CBCSDO010000002.1"/>
</dbReference>
<evidence type="ECO:0000313" key="5">
    <source>
        <dbReference type="EMBL" id="OEY70507.1"/>
    </source>
</evidence>
<dbReference type="PANTHER" id="PTHR43537:SF41">
    <property type="entry name" value="TRANSCRIPTIONAL REGULATORY PROTEIN"/>
    <property type="match status" value="1"/>
</dbReference>
<dbReference type="AlphaFoldDB" id="A0A1E7Q8N6"/>
<dbReference type="STRING" id="1628148.BI198_13745"/>
<dbReference type="SUPFAM" id="SSF48008">
    <property type="entry name" value="GntR ligand-binding domain-like"/>
    <property type="match status" value="1"/>
</dbReference>
<dbReference type="SMART" id="SM00895">
    <property type="entry name" value="FCD"/>
    <property type="match status" value="1"/>
</dbReference>
<dbReference type="Pfam" id="PF00392">
    <property type="entry name" value="GntR"/>
    <property type="match status" value="1"/>
</dbReference>
<reference evidence="6" key="1">
    <citation type="submission" date="2016-09" db="EMBL/GenBank/DDBJ databases">
        <authorList>
            <person name="Wan X."/>
            <person name="Hou S."/>
        </authorList>
    </citation>
    <scope>NUCLEOTIDE SEQUENCE [LARGE SCALE GENOMIC DNA]</scope>
    <source>
        <strain evidence="6">KH87</strain>
    </source>
</reference>
<comment type="caution">
    <text evidence="5">The sequence shown here is derived from an EMBL/GenBank/DDBJ whole genome shotgun (WGS) entry which is preliminary data.</text>
</comment>
<dbReference type="Pfam" id="PF07729">
    <property type="entry name" value="FCD"/>
    <property type="match status" value="1"/>
</dbReference>
<dbReference type="InterPro" id="IPR008920">
    <property type="entry name" value="TF_FadR/GntR_C"/>
</dbReference>
<keyword evidence="2" id="KW-0238">DNA-binding</keyword>
<dbReference type="SUPFAM" id="SSF46785">
    <property type="entry name" value="Winged helix' DNA-binding domain"/>
    <property type="match status" value="1"/>
</dbReference>
<evidence type="ECO:0000259" key="4">
    <source>
        <dbReference type="SMART" id="SM00895"/>
    </source>
</evidence>
<gene>
    <name evidence="5" type="ORF">BI198_13745</name>
</gene>
<keyword evidence="1" id="KW-0805">Transcription regulation</keyword>
<evidence type="ECO:0000256" key="1">
    <source>
        <dbReference type="ARBA" id="ARBA00023015"/>
    </source>
</evidence>